<proteinExistence type="predicted"/>
<protein>
    <submittedName>
        <fullName evidence="2">Uncharacterized protein</fullName>
    </submittedName>
</protein>
<dbReference type="EMBL" id="BPLQ01010407">
    <property type="protein sequence ID" value="GIY50542.1"/>
    <property type="molecule type" value="Genomic_DNA"/>
</dbReference>
<feature type="region of interest" description="Disordered" evidence="1">
    <location>
        <begin position="1"/>
        <end position="84"/>
    </location>
</feature>
<keyword evidence="3" id="KW-1185">Reference proteome</keyword>
<sequence>MRGRQEQWTMTHSSKRKIPSLQDNAPGHSNLRLHQERNPRGRQRAPQKGGKPTVNSSASNEEARSSIKLDIQAPMNRQRSPAIYMRTVRARHTCLSYG</sequence>
<evidence type="ECO:0000256" key="1">
    <source>
        <dbReference type="SAM" id="MobiDB-lite"/>
    </source>
</evidence>
<gene>
    <name evidence="2" type="ORF">CDAR_378871</name>
</gene>
<evidence type="ECO:0000313" key="3">
    <source>
        <dbReference type="Proteomes" id="UP001054837"/>
    </source>
</evidence>
<comment type="caution">
    <text evidence="2">The sequence shown here is derived from an EMBL/GenBank/DDBJ whole genome shotgun (WGS) entry which is preliminary data.</text>
</comment>
<organism evidence="2 3">
    <name type="scientific">Caerostris darwini</name>
    <dbReference type="NCBI Taxonomy" id="1538125"/>
    <lineage>
        <taxon>Eukaryota</taxon>
        <taxon>Metazoa</taxon>
        <taxon>Ecdysozoa</taxon>
        <taxon>Arthropoda</taxon>
        <taxon>Chelicerata</taxon>
        <taxon>Arachnida</taxon>
        <taxon>Araneae</taxon>
        <taxon>Araneomorphae</taxon>
        <taxon>Entelegynae</taxon>
        <taxon>Araneoidea</taxon>
        <taxon>Araneidae</taxon>
        <taxon>Caerostris</taxon>
    </lineage>
</organism>
<dbReference type="AlphaFoldDB" id="A0AAV4TYR0"/>
<evidence type="ECO:0000313" key="2">
    <source>
        <dbReference type="EMBL" id="GIY50542.1"/>
    </source>
</evidence>
<reference evidence="2 3" key="1">
    <citation type="submission" date="2021-06" db="EMBL/GenBank/DDBJ databases">
        <title>Caerostris darwini draft genome.</title>
        <authorList>
            <person name="Kono N."/>
            <person name="Arakawa K."/>
        </authorList>
    </citation>
    <scope>NUCLEOTIDE SEQUENCE [LARGE SCALE GENOMIC DNA]</scope>
</reference>
<feature type="compositionally biased region" description="Polar residues" evidence="1">
    <location>
        <begin position="1"/>
        <end position="12"/>
    </location>
</feature>
<name>A0AAV4TYR0_9ARAC</name>
<accession>A0AAV4TYR0</accession>
<dbReference type="Proteomes" id="UP001054837">
    <property type="component" value="Unassembled WGS sequence"/>
</dbReference>